<evidence type="ECO:0000313" key="7">
    <source>
        <dbReference type="EMBL" id="MDI2028184.1"/>
    </source>
</evidence>
<dbReference type="Gene3D" id="3.20.20.70">
    <property type="entry name" value="Aldolase class I"/>
    <property type="match status" value="1"/>
</dbReference>
<evidence type="ECO:0000256" key="5">
    <source>
        <dbReference type="ARBA" id="ARBA00023014"/>
    </source>
</evidence>
<dbReference type="InterPro" id="IPR007197">
    <property type="entry name" value="rSAM"/>
</dbReference>
<comment type="caution">
    <text evidence="7">The sequence shown here is derived from an EMBL/GenBank/DDBJ whole genome shotgun (WGS) entry which is preliminary data.</text>
</comment>
<dbReference type="SFLD" id="SFLDG01082">
    <property type="entry name" value="B12-binding_domain_containing"/>
    <property type="match status" value="1"/>
</dbReference>
<evidence type="ECO:0000256" key="2">
    <source>
        <dbReference type="ARBA" id="ARBA00022691"/>
    </source>
</evidence>
<dbReference type="NCBIfam" id="TIGR03975">
    <property type="entry name" value="rSAM_ocin_1"/>
    <property type="match status" value="1"/>
</dbReference>
<dbReference type="InterPro" id="IPR051198">
    <property type="entry name" value="BchE-like"/>
</dbReference>
<evidence type="ECO:0000259" key="6">
    <source>
        <dbReference type="PROSITE" id="PS51332"/>
    </source>
</evidence>
<dbReference type="Proteomes" id="UP001237595">
    <property type="component" value="Unassembled WGS sequence"/>
</dbReference>
<gene>
    <name evidence="7" type="ORF">QFW96_06165</name>
</gene>
<feature type="domain" description="B12-binding" evidence="6">
    <location>
        <begin position="132"/>
        <end position="209"/>
    </location>
</feature>
<dbReference type="SMART" id="SM00729">
    <property type="entry name" value="Elp3"/>
    <property type="match status" value="1"/>
</dbReference>
<evidence type="ECO:0000256" key="3">
    <source>
        <dbReference type="ARBA" id="ARBA00022723"/>
    </source>
</evidence>
<comment type="cofactor">
    <cofactor evidence="1">
        <name>[4Fe-4S] cluster</name>
        <dbReference type="ChEBI" id="CHEBI:49883"/>
    </cofactor>
</comment>
<dbReference type="InterPro" id="IPR006158">
    <property type="entry name" value="Cobalamin-bd"/>
</dbReference>
<dbReference type="InterPro" id="IPR058240">
    <property type="entry name" value="rSAM_sf"/>
</dbReference>
<dbReference type="CDD" id="cd02068">
    <property type="entry name" value="radical_SAM_B12_BD"/>
    <property type="match status" value="1"/>
</dbReference>
<keyword evidence="5" id="KW-0411">Iron-sulfur</keyword>
<dbReference type="CDD" id="cd01335">
    <property type="entry name" value="Radical_SAM"/>
    <property type="match status" value="1"/>
</dbReference>
<dbReference type="Gene3D" id="3.40.50.280">
    <property type="entry name" value="Cobalamin-binding domain"/>
    <property type="match status" value="1"/>
</dbReference>
<dbReference type="InterPro" id="IPR013785">
    <property type="entry name" value="Aldolase_TIM"/>
</dbReference>
<keyword evidence="2" id="KW-0949">S-adenosyl-L-methionine</keyword>
<dbReference type="Pfam" id="PF04055">
    <property type="entry name" value="Radical_SAM"/>
    <property type="match status" value="1"/>
</dbReference>
<reference evidence="7 8" key="1">
    <citation type="submission" date="2023-04" db="EMBL/GenBank/DDBJ databases">
        <title>Draft genome sequence of Saccharopolyspora sp. TS4A08 isolated from sweet potato rhizospheric soil.</title>
        <authorList>
            <person name="Suksaard P."/>
            <person name="Duangmal K."/>
        </authorList>
    </citation>
    <scope>NUCLEOTIDE SEQUENCE [LARGE SCALE GENOMIC DNA]</scope>
    <source>
        <strain evidence="7 8">TS4A08</strain>
    </source>
</reference>
<dbReference type="InterPro" id="IPR023984">
    <property type="entry name" value="rSAM_ocin_1"/>
</dbReference>
<proteinExistence type="predicted"/>
<organism evidence="7 8">
    <name type="scientific">Saccharopolyspora ipomoeae</name>
    <dbReference type="NCBI Taxonomy" id="3042027"/>
    <lineage>
        <taxon>Bacteria</taxon>
        <taxon>Bacillati</taxon>
        <taxon>Actinomycetota</taxon>
        <taxon>Actinomycetes</taxon>
        <taxon>Pseudonocardiales</taxon>
        <taxon>Pseudonocardiaceae</taxon>
        <taxon>Saccharopolyspora</taxon>
    </lineage>
</organism>
<dbReference type="PANTHER" id="PTHR43409">
    <property type="entry name" value="ANAEROBIC MAGNESIUM-PROTOPORPHYRIN IX MONOMETHYL ESTER CYCLASE-RELATED"/>
    <property type="match status" value="1"/>
</dbReference>
<keyword evidence="8" id="KW-1185">Reference proteome</keyword>
<dbReference type="PANTHER" id="PTHR43409:SF7">
    <property type="entry name" value="BLL1977 PROTEIN"/>
    <property type="match status" value="1"/>
</dbReference>
<dbReference type="EMBL" id="JASAOF010000002">
    <property type="protein sequence ID" value="MDI2028184.1"/>
    <property type="molecule type" value="Genomic_DNA"/>
</dbReference>
<accession>A0ABT6PJP2</accession>
<protein>
    <submittedName>
        <fullName evidence="7">RiPP maturation radical SAM C-methyltransferase</fullName>
    </submittedName>
</protein>
<sequence>MDVTLVNMPWASVSYPSLACGILKAAVERGGVHRVTVVDANLDFFDWMYREVGTGLREYDFFSLDSYFQGIGDWVFTSALYGDRYWRVDEFCAAHSGDVDEETLRLCVRLHELIPDWVSMYARSLTECCGAVVGFTTTFQQNAASLALARELKRINPGMTTVLGGANCEGTQGSAWHRNFEFVDYVVRGEGEAAFPALLDSLASGESPRGIPGLCWRDKSEIGANSPSAAPLPPEDIVSPEFEDYFERHASSAAATEVEPKLVVEGARGCWWGEKHHCKFCGLNGSFMEFRSKSPQRFRDELLGLAAQHQVLDIYLVDNILDMAYFNTVLPYLEESGFDLRIQCEVKSNLRIDQMRRLVNAGIVQVQPGIENLSSRVLRLMDKGVSGCQNVRFLRDASSLGITVMWNYLYGFPDESDEDYLAVIDQMPSLHHLPPMDGADRIALERFSPYFDRPDLGFDKRNPDPQYARNYALPPEELAEIAYLFASAPAGIGADVERCLLGAVRAWRHDHAVSELEWVRMEAEILILDDRPPFGQREHVIAGSDVVLFEMLDRPRSLSTLHAEFGTGIEDVLLRWQAAGLLFAEDGHYVHVVPEANNQRQLRIG</sequence>
<keyword evidence="4" id="KW-0408">Iron</keyword>
<evidence type="ECO:0000256" key="4">
    <source>
        <dbReference type="ARBA" id="ARBA00023004"/>
    </source>
</evidence>
<keyword evidence="3" id="KW-0479">Metal-binding</keyword>
<name>A0ABT6PJP2_9PSEU</name>
<dbReference type="PROSITE" id="PS51332">
    <property type="entry name" value="B12_BINDING"/>
    <property type="match status" value="1"/>
</dbReference>
<dbReference type="InterPro" id="IPR006638">
    <property type="entry name" value="Elp3/MiaA/NifB-like_rSAM"/>
</dbReference>
<dbReference type="SUPFAM" id="SSF102114">
    <property type="entry name" value="Radical SAM enzymes"/>
    <property type="match status" value="1"/>
</dbReference>
<dbReference type="RefSeq" id="WP_281454549.1">
    <property type="nucleotide sequence ID" value="NZ_JASAOF010000002.1"/>
</dbReference>
<dbReference type="SFLD" id="SFLDF00324">
    <property type="entry name" value="bacteriocin_maturation"/>
    <property type="match status" value="1"/>
</dbReference>
<evidence type="ECO:0000256" key="1">
    <source>
        <dbReference type="ARBA" id="ARBA00001966"/>
    </source>
</evidence>
<dbReference type="SFLD" id="SFLDS00029">
    <property type="entry name" value="Radical_SAM"/>
    <property type="match status" value="1"/>
</dbReference>
<evidence type="ECO:0000313" key="8">
    <source>
        <dbReference type="Proteomes" id="UP001237595"/>
    </source>
</evidence>